<evidence type="ECO:0000256" key="4">
    <source>
        <dbReference type="ARBA" id="ARBA00022692"/>
    </source>
</evidence>
<comment type="similarity">
    <text evidence="2">Belongs to the MreD family.</text>
</comment>
<dbReference type="InterPro" id="IPR007227">
    <property type="entry name" value="Cell_shape_determining_MreD"/>
</dbReference>
<feature type="transmembrane region" description="Helical" evidence="8">
    <location>
        <begin position="126"/>
        <end position="149"/>
    </location>
</feature>
<name>A0A7X5KNE6_9FIRM</name>
<dbReference type="EMBL" id="JAAEEH010000024">
    <property type="protein sequence ID" value="NDL67949.1"/>
    <property type="molecule type" value="Genomic_DNA"/>
</dbReference>
<comment type="subcellular location">
    <subcellularLocation>
        <location evidence="1">Cell membrane</location>
        <topology evidence="1">Multi-pass membrane protein</topology>
    </subcellularLocation>
</comment>
<gene>
    <name evidence="9" type="primary">mreD</name>
    <name evidence="9" type="ORF">GXN74_09370</name>
</gene>
<proteinExistence type="inferred from homology"/>
<keyword evidence="10" id="KW-1185">Reference proteome</keyword>
<evidence type="ECO:0000313" key="9">
    <source>
        <dbReference type="EMBL" id="NDL67949.1"/>
    </source>
</evidence>
<evidence type="ECO:0000256" key="3">
    <source>
        <dbReference type="ARBA" id="ARBA00022475"/>
    </source>
</evidence>
<dbReference type="GO" id="GO:0005886">
    <property type="term" value="C:plasma membrane"/>
    <property type="evidence" value="ECO:0007669"/>
    <property type="project" value="UniProtKB-SubCell"/>
</dbReference>
<evidence type="ECO:0000256" key="6">
    <source>
        <dbReference type="ARBA" id="ARBA00022989"/>
    </source>
</evidence>
<dbReference type="AlphaFoldDB" id="A0A7X5KNE6"/>
<evidence type="ECO:0000256" key="1">
    <source>
        <dbReference type="ARBA" id="ARBA00004651"/>
    </source>
</evidence>
<dbReference type="Proteomes" id="UP000461585">
    <property type="component" value="Unassembled WGS sequence"/>
</dbReference>
<keyword evidence="4 8" id="KW-0812">Transmembrane</keyword>
<evidence type="ECO:0000256" key="2">
    <source>
        <dbReference type="ARBA" id="ARBA00007776"/>
    </source>
</evidence>
<keyword evidence="3" id="KW-1003">Cell membrane</keyword>
<evidence type="ECO:0000256" key="7">
    <source>
        <dbReference type="ARBA" id="ARBA00023136"/>
    </source>
</evidence>
<dbReference type="Gene3D" id="1.10.1760.20">
    <property type="match status" value="1"/>
</dbReference>
<dbReference type="PIRSF" id="PIRSF037497">
    <property type="entry name" value="MreD_Clostridium/Treponema_prd"/>
    <property type="match status" value="1"/>
</dbReference>
<protein>
    <submittedName>
        <fullName evidence="9">Rod shape-determining protein MreD</fullName>
    </submittedName>
</protein>
<evidence type="ECO:0000313" key="10">
    <source>
        <dbReference type="Proteomes" id="UP000461585"/>
    </source>
</evidence>
<feature type="transmembrane region" description="Helical" evidence="8">
    <location>
        <begin position="95"/>
        <end position="120"/>
    </location>
</feature>
<keyword evidence="6 8" id="KW-1133">Transmembrane helix</keyword>
<dbReference type="Pfam" id="PF04093">
    <property type="entry name" value="MreD"/>
    <property type="match status" value="1"/>
</dbReference>
<dbReference type="InterPro" id="IPR017225">
    <property type="entry name" value="Cell_shape_determin_MreD_prd"/>
</dbReference>
<evidence type="ECO:0000256" key="5">
    <source>
        <dbReference type="ARBA" id="ARBA00022960"/>
    </source>
</evidence>
<organism evidence="9 10">
    <name type="scientific">Anaerotalea alkaliphila</name>
    <dbReference type="NCBI Taxonomy" id="2662126"/>
    <lineage>
        <taxon>Bacteria</taxon>
        <taxon>Bacillati</taxon>
        <taxon>Bacillota</taxon>
        <taxon>Clostridia</taxon>
        <taxon>Eubacteriales</taxon>
        <taxon>Anaerotalea</taxon>
    </lineage>
</organism>
<dbReference type="RefSeq" id="WP_162370671.1">
    <property type="nucleotide sequence ID" value="NZ_JAAEEH010000024.1"/>
</dbReference>
<accession>A0A7X5KNE6</accession>
<feature type="transmembrane region" description="Helical" evidence="8">
    <location>
        <begin position="63"/>
        <end position="83"/>
    </location>
</feature>
<comment type="caution">
    <text evidence="9">The sequence shown here is derived from an EMBL/GenBank/DDBJ whole genome shotgun (WGS) entry which is preliminary data.</text>
</comment>
<keyword evidence="5" id="KW-0133">Cell shape</keyword>
<dbReference type="NCBIfam" id="TIGR03426">
    <property type="entry name" value="shape_MreD"/>
    <property type="match status" value="1"/>
</dbReference>
<reference evidence="9 10" key="1">
    <citation type="submission" date="2020-01" db="EMBL/GenBank/DDBJ databases">
        <title>Anaeroalcalibacter tamaniensis gen. nov., sp. nov., moderately halophilic strictly anaerobic fermenter bacterium from mud volcano of Taman peninsula.</title>
        <authorList>
            <person name="Frolova A."/>
            <person name="Merkel A.Y."/>
            <person name="Slobodkin A.I."/>
        </authorList>
    </citation>
    <scope>NUCLEOTIDE SEQUENCE [LARGE SCALE GENOMIC DNA]</scope>
    <source>
        <strain evidence="9 10">F-3ap</strain>
    </source>
</reference>
<dbReference type="GO" id="GO:0008360">
    <property type="term" value="P:regulation of cell shape"/>
    <property type="evidence" value="ECO:0007669"/>
    <property type="project" value="UniProtKB-KW"/>
</dbReference>
<evidence type="ECO:0000256" key="8">
    <source>
        <dbReference type="SAM" id="Phobius"/>
    </source>
</evidence>
<keyword evidence="7 8" id="KW-0472">Membrane</keyword>
<sequence>MRMLVMGILLVLNIVFQSTLSPAIAINGVVPNFMMVTIVSFAILRGRVEGALIGLVFGLTQDILFGDVIGFYLLLYFYAGFLCGHLNRAFYRESIMIPLVMVGISEFLFNMLVYVSTFLFRGKVDFAVYLFYTIIPVVTYTTLAAVILYRLYIILNLKLEAHEHRERDFKT</sequence>